<evidence type="ECO:0000256" key="4">
    <source>
        <dbReference type="ARBA" id="ARBA00022808"/>
    </source>
</evidence>
<proteinExistence type="inferred from homology"/>
<dbReference type="NCBIfam" id="TIGR01224">
    <property type="entry name" value="hutI"/>
    <property type="match status" value="1"/>
</dbReference>
<dbReference type="RefSeq" id="WP_188665523.1">
    <property type="nucleotide sequence ID" value="NZ_BMHV01000017.1"/>
</dbReference>
<feature type="binding site" evidence="7">
    <location>
        <position position="71"/>
    </location>
    <ligand>
        <name>Zn(2+)</name>
        <dbReference type="ChEBI" id="CHEBI:29105"/>
    </ligand>
</feature>
<dbReference type="InterPro" id="IPR011059">
    <property type="entry name" value="Metal-dep_hydrolase_composite"/>
</dbReference>
<feature type="binding site" evidence="7">
    <location>
        <position position="316"/>
    </location>
    <ligand>
        <name>N-formimidoyl-L-glutamate</name>
        <dbReference type="ChEBI" id="CHEBI:58928"/>
    </ligand>
</feature>
<reference evidence="9" key="2">
    <citation type="submission" date="2020-09" db="EMBL/GenBank/DDBJ databases">
        <authorList>
            <person name="Sun Q."/>
            <person name="Zhou Y."/>
        </authorList>
    </citation>
    <scope>NUCLEOTIDE SEQUENCE</scope>
    <source>
        <strain evidence="9">CGMCC 1.15254</strain>
    </source>
</reference>
<keyword evidence="4 7" id="KW-0369">Histidine metabolism</keyword>
<dbReference type="EMBL" id="BMHV01000017">
    <property type="protein sequence ID" value="GGF69178.1"/>
    <property type="molecule type" value="Genomic_DNA"/>
</dbReference>
<evidence type="ECO:0000259" key="8">
    <source>
        <dbReference type="Pfam" id="PF01979"/>
    </source>
</evidence>
<evidence type="ECO:0000256" key="6">
    <source>
        <dbReference type="ARBA" id="ARBA00023004"/>
    </source>
</evidence>
<evidence type="ECO:0000313" key="10">
    <source>
        <dbReference type="Proteomes" id="UP000632498"/>
    </source>
</evidence>
<feature type="binding site" evidence="7">
    <location>
        <position position="174"/>
    </location>
    <ligand>
        <name>4-imidazolone-5-propanoate</name>
        <dbReference type="ChEBI" id="CHEBI:77893"/>
    </ligand>
</feature>
<dbReference type="InterPro" id="IPR005920">
    <property type="entry name" value="HutI"/>
</dbReference>
<dbReference type="SUPFAM" id="SSF51556">
    <property type="entry name" value="Metallo-dependent hydrolases"/>
    <property type="match status" value="1"/>
</dbReference>
<sequence length="400" mass="43365">MNAKVFINAQIATMTPSSPYGLIPNGAIAVLNGKIDWVGSSSALPMKYQIWEQEDVNQRLITPALIDCHTHLIYGGNRAQEFEMRLQGASYEDIALAGGGVVSTVQQTRNLSEDQLVQTALPRLDHFIAEGVTTLEIKSGYGLTIDDELKMLRAARRLQTLRPIRIKTTFLGAHAVPQEYKGNADAYLDEICLPALTQAAKEGLVDAVDAFCETIGFSPAQVQRVFALSKELNLPVKIHAEQLSDQKGAILAASFHALSADHLEYLSLDGIEAMKASQTVAVLLPGAFYTLRETQLPPIDGLRKNGVPMAIASDSNPGSSPLTSLLLCLNMACTLFRMTPEEALTGVTRHGAQALGLSDKIGTLETGKIADLAIWNVEHPNELAYRIGYNPLIKRIYGDA</sequence>
<dbReference type="SUPFAM" id="SSF51338">
    <property type="entry name" value="Composite domain of metallo-dependent hydrolases"/>
    <property type="match status" value="1"/>
</dbReference>
<comment type="caution">
    <text evidence="9">The sequence shown here is derived from an EMBL/GenBank/DDBJ whole genome shotgun (WGS) entry which is preliminary data.</text>
</comment>
<comment type="subcellular location">
    <subcellularLocation>
        <location evidence="7">Cytoplasm</location>
    </subcellularLocation>
</comment>
<dbReference type="Gene3D" id="2.30.40.10">
    <property type="entry name" value="Urease, subunit C, domain 1"/>
    <property type="match status" value="1"/>
</dbReference>
<keyword evidence="10" id="KW-1185">Reference proteome</keyword>
<dbReference type="AlphaFoldDB" id="A0A917FEZ1"/>
<dbReference type="InterPro" id="IPR032466">
    <property type="entry name" value="Metal_Hydrolase"/>
</dbReference>
<keyword evidence="5 7" id="KW-0862">Zinc</keyword>
<evidence type="ECO:0000256" key="7">
    <source>
        <dbReference type="HAMAP-Rule" id="MF_00372"/>
    </source>
</evidence>
<dbReference type="Pfam" id="PF01979">
    <property type="entry name" value="Amidohydro_1"/>
    <property type="match status" value="1"/>
</dbReference>
<dbReference type="Gene3D" id="3.20.20.140">
    <property type="entry name" value="Metal-dependent hydrolases"/>
    <property type="match status" value="1"/>
</dbReference>
<comment type="function">
    <text evidence="7">Catalyzes the hydrolytic cleavage of the carbon-nitrogen bond in imidazolone-5-propanoate to yield N-formimidoyl-L-glutamate. It is the third step in the universal histidine degradation pathway.</text>
</comment>
<evidence type="ECO:0000256" key="1">
    <source>
        <dbReference type="ARBA" id="ARBA00012864"/>
    </source>
</evidence>
<reference evidence="9" key="1">
    <citation type="journal article" date="2014" name="Int. J. Syst. Evol. Microbiol.">
        <title>Complete genome sequence of Corynebacterium casei LMG S-19264T (=DSM 44701T), isolated from a smear-ripened cheese.</title>
        <authorList>
            <consortium name="US DOE Joint Genome Institute (JGI-PGF)"/>
            <person name="Walter F."/>
            <person name="Albersmeier A."/>
            <person name="Kalinowski J."/>
            <person name="Ruckert C."/>
        </authorList>
    </citation>
    <scope>NUCLEOTIDE SEQUENCE</scope>
    <source>
        <strain evidence="9">CGMCC 1.15254</strain>
    </source>
</reference>
<dbReference type="Proteomes" id="UP000632498">
    <property type="component" value="Unassembled WGS sequence"/>
</dbReference>
<name>A0A917FEZ1_9PROT</name>
<dbReference type="GO" id="GO:0050480">
    <property type="term" value="F:imidazolonepropionase activity"/>
    <property type="evidence" value="ECO:0007669"/>
    <property type="project" value="UniProtKB-UniRule"/>
</dbReference>
<keyword evidence="2 7" id="KW-0479">Metal-binding</keyword>
<comment type="cofactor">
    <cofactor evidence="7">
        <name>Zn(2+)</name>
        <dbReference type="ChEBI" id="CHEBI:29105"/>
    </cofactor>
    <cofactor evidence="7">
        <name>Fe(3+)</name>
        <dbReference type="ChEBI" id="CHEBI:29034"/>
    </cofactor>
    <text evidence="7">Binds 1 zinc or iron ion per subunit.</text>
</comment>
<evidence type="ECO:0000256" key="2">
    <source>
        <dbReference type="ARBA" id="ARBA00022723"/>
    </source>
</evidence>
<gene>
    <name evidence="7 9" type="primary">hutI</name>
    <name evidence="9" type="ORF">GCM10011332_24220</name>
</gene>
<feature type="binding site" evidence="7">
    <location>
        <position position="71"/>
    </location>
    <ligand>
        <name>Fe(3+)</name>
        <dbReference type="ChEBI" id="CHEBI:29034"/>
    </ligand>
</feature>
<feature type="binding site" evidence="7">
    <location>
        <position position="69"/>
    </location>
    <ligand>
        <name>Zn(2+)</name>
        <dbReference type="ChEBI" id="CHEBI:29105"/>
    </ligand>
</feature>
<dbReference type="GO" id="GO:0008270">
    <property type="term" value="F:zinc ion binding"/>
    <property type="evidence" value="ECO:0007669"/>
    <property type="project" value="UniProtKB-UniRule"/>
</dbReference>
<feature type="binding site" evidence="7">
    <location>
        <position position="319"/>
    </location>
    <ligand>
        <name>4-imidazolone-5-propanoate</name>
        <dbReference type="ChEBI" id="CHEBI:77893"/>
    </ligand>
</feature>
<feature type="binding site" evidence="7">
    <location>
        <position position="78"/>
    </location>
    <ligand>
        <name>4-imidazolone-5-propanoate</name>
        <dbReference type="ChEBI" id="CHEBI:77893"/>
    </ligand>
</feature>
<accession>A0A917FEZ1</accession>
<dbReference type="GO" id="GO:0005737">
    <property type="term" value="C:cytoplasm"/>
    <property type="evidence" value="ECO:0007669"/>
    <property type="project" value="UniProtKB-SubCell"/>
</dbReference>
<protein>
    <recommendedName>
        <fullName evidence="1 7">Imidazolonepropionase</fullName>
        <ecNumber evidence="1 7">3.5.2.7</ecNumber>
    </recommendedName>
    <alternativeName>
        <fullName evidence="7">Imidazolone-5-propionate hydrolase</fullName>
    </alternativeName>
</protein>
<feature type="domain" description="Amidohydrolase-related" evidence="8">
    <location>
        <begin position="61"/>
        <end position="380"/>
    </location>
</feature>
<feature type="binding site" evidence="7">
    <location>
        <position position="318"/>
    </location>
    <ligand>
        <name>N-formimidoyl-L-glutamate</name>
        <dbReference type="ChEBI" id="CHEBI:58928"/>
    </ligand>
</feature>
<dbReference type="GO" id="GO:0005506">
    <property type="term" value="F:iron ion binding"/>
    <property type="evidence" value="ECO:0007669"/>
    <property type="project" value="UniProtKB-UniRule"/>
</dbReference>
<dbReference type="HAMAP" id="MF_00372">
    <property type="entry name" value="HutI"/>
    <property type="match status" value="1"/>
</dbReference>
<feature type="binding site" evidence="7">
    <location>
        <position position="69"/>
    </location>
    <ligand>
        <name>Fe(3+)</name>
        <dbReference type="ChEBI" id="CHEBI:29034"/>
    </ligand>
</feature>
<dbReference type="InterPro" id="IPR006680">
    <property type="entry name" value="Amidohydro-rel"/>
</dbReference>
<dbReference type="FunFam" id="3.20.20.140:FF:000007">
    <property type="entry name" value="Imidazolonepropionase"/>
    <property type="match status" value="1"/>
</dbReference>
<feature type="binding site" evidence="7">
    <location>
        <position position="314"/>
    </location>
    <ligand>
        <name>Fe(3+)</name>
        <dbReference type="ChEBI" id="CHEBI:29034"/>
    </ligand>
</feature>
<keyword evidence="6 7" id="KW-0408">Iron</keyword>
<dbReference type="GO" id="GO:0019556">
    <property type="term" value="P:L-histidine catabolic process to glutamate and formamide"/>
    <property type="evidence" value="ECO:0007669"/>
    <property type="project" value="UniProtKB-UniRule"/>
</dbReference>
<comment type="pathway">
    <text evidence="7">Amino-acid degradation; L-histidine degradation into L-glutamate; N-formimidoyl-L-glutamate from L-histidine: step 3/3.</text>
</comment>
<feature type="binding site" evidence="7">
    <location>
        <position position="141"/>
    </location>
    <ligand>
        <name>4-imidazolone-5-propanoate</name>
        <dbReference type="ChEBI" id="CHEBI:77893"/>
    </ligand>
</feature>
<dbReference type="EC" id="3.5.2.7" evidence="1 7"/>
<comment type="similarity">
    <text evidence="7">Belongs to the metallo-dependent hydrolases superfamily. HutI family.</text>
</comment>
<keyword evidence="7" id="KW-0963">Cytoplasm</keyword>
<comment type="catalytic activity">
    <reaction evidence="7">
        <text>4-imidazolone-5-propanoate + H2O = N-formimidoyl-L-glutamate</text>
        <dbReference type="Rhea" id="RHEA:23660"/>
        <dbReference type="ChEBI" id="CHEBI:15377"/>
        <dbReference type="ChEBI" id="CHEBI:58928"/>
        <dbReference type="ChEBI" id="CHEBI:77893"/>
        <dbReference type="EC" id="3.5.2.7"/>
    </reaction>
</comment>
<evidence type="ECO:0000313" key="9">
    <source>
        <dbReference type="EMBL" id="GGF69178.1"/>
    </source>
</evidence>
<feature type="binding site" evidence="7">
    <location>
        <position position="239"/>
    </location>
    <ligand>
        <name>Fe(3+)</name>
        <dbReference type="ChEBI" id="CHEBI:29034"/>
    </ligand>
</feature>
<organism evidence="9 10">
    <name type="scientific">Terasakiella brassicae</name>
    <dbReference type="NCBI Taxonomy" id="1634917"/>
    <lineage>
        <taxon>Bacteria</taxon>
        <taxon>Pseudomonadati</taxon>
        <taxon>Pseudomonadota</taxon>
        <taxon>Alphaproteobacteria</taxon>
        <taxon>Rhodospirillales</taxon>
        <taxon>Terasakiellaceae</taxon>
        <taxon>Terasakiella</taxon>
    </lineage>
</organism>
<keyword evidence="3 7" id="KW-0378">Hydrolase</keyword>
<feature type="binding site" evidence="7">
    <location>
        <position position="239"/>
    </location>
    <ligand>
        <name>Zn(2+)</name>
        <dbReference type="ChEBI" id="CHEBI:29105"/>
    </ligand>
</feature>
<dbReference type="CDD" id="cd01296">
    <property type="entry name" value="Imidazolone-5PH"/>
    <property type="match status" value="1"/>
</dbReference>
<dbReference type="PANTHER" id="PTHR42752">
    <property type="entry name" value="IMIDAZOLONEPROPIONASE"/>
    <property type="match status" value="1"/>
</dbReference>
<evidence type="ECO:0000256" key="5">
    <source>
        <dbReference type="ARBA" id="ARBA00022833"/>
    </source>
</evidence>
<dbReference type="PANTHER" id="PTHR42752:SF1">
    <property type="entry name" value="IMIDAZOLONEPROPIONASE-RELATED"/>
    <property type="match status" value="1"/>
</dbReference>
<feature type="binding site" evidence="7">
    <location>
        <position position="314"/>
    </location>
    <ligand>
        <name>Zn(2+)</name>
        <dbReference type="ChEBI" id="CHEBI:29105"/>
    </ligand>
</feature>
<feature type="binding site" evidence="7">
    <location>
        <position position="242"/>
    </location>
    <ligand>
        <name>4-imidazolone-5-propanoate</name>
        <dbReference type="ChEBI" id="CHEBI:77893"/>
    </ligand>
</feature>
<feature type="binding site" evidence="7">
    <location>
        <position position="141"/>
    </location>
    <ligand>
        <name>N-formimidoyl-L-glutamate</name>
        <dbReference type="ChEBI" id="CHEBI:58928"/>
    </ligand>
</feature>
<evidence type="ECO:0000256" key="3">
    <source>
        <dbReference type="ARBA" id="ARBA00022801"/>
    </source>
</evidence>